<feature type="compositionally biased region" description="Low complexity" evidence="1">
    <location>
        <begin position="38"/>
        <end position="58"/>
    </location>
</feature>
<dbReference type="Proteomes" id="UP000729402">
    <property type="component" value="Unassembled WGS sequence"/>
</dbReference>
<evidence type="ECO:0000313" key="3">
    <source>
        <dbReference type="Proteomes" id="UP000729402"/>
    </source>
</evidence>
<dbReference type="AlphaFoldDB" id="A0A8J5T9C7"/>
<keyword evidence="3" id="KW-1185">Reference proteome</keyword>
<dbReference type="EMBL" id="JAAALK010000084">
    <property type="protein sequence ID" value="KAG8083712.1"/>
    <property type="molecule type" value="Genomic_DNA"/>
</dbReference>
<accession>A0A8J5T9C7</accession>
<evidence type="ECO:0000256" key="1">
    <source>
        <dbReference type="SAM" id="MobiDB-lite"/>
    </source>
</evidence>
<gene>
    <name evidence="2" type="ORF">GUJ93_ZPchr0016g2543</name>
</gene>
<feature type="compositionally biased region" description="Basic and acidic residues" evidence="1">
    <location>
        <begin position="1"/>
        <end position="13"/>
    </location>
</feature>
<evidence type="ECO:0000313" key="2">
    <source>
        <dbReference type="EMBL" id="KAG8083712.1"/>
    </source>
</evidence>
<organism evidence="2 3">
    <name type="scientific">Zizania palustris</name>
    <name type="common">Northern wild rice</name>
    <dbReference type="NCBI Taxonomy" id="103762"/>
    <lineage>
        <taxon>Eukaryota</taxon>
        <taxon>Viridiplantae</taxon>
        <taxon>Streptophyta</taxon>
        <taxon>Embryophyta</taxon>
        <taxon>Tracheophyta</taxon>
        <taxon>Spermatophyta</taxon>
        <taxon>Magnoliopsida</taxon>
        <taxon>Liliopsida</taxon>
        <taxon>Poales</taxon>
        <taxon>Poaceae</taxon>
        <taxon>BOP clade</taxon>
        <taxon>Oryzoideae</taxon>
        <taxon>Oryzeae</taxon>
        <taxon>Zizaniinae</taxon>
        <taxon>Zizania</taxon>
    </lineage>
</organism>
<sequence>MDRPHSAALHDHAIAPSSSADEDLSITRFGEAAATTESSVDAAAPGASAGHLLGAGSSVMETTDGQAARRLSFESWLDESEALVGSSPQGFITPTKKPSGAACHQE</sequence>
<proteinExistence type="predicted"/>
<dbReference type="OrthoDB" id="6159439at2759"/>
<reference evidence="2" key="1">
    <citation type="journal article" date="2021" name="bioRxiv">
        <title>Whole Genome Assembly and Annotation of Northern Wild Rice, Zizania palustris L., Supports a Whole Genome Duplication in the Zizania Genus.</title>
        <authorList>
            <person name="Haas M."/>
            <person name="Kono T."/>
            <person name="Macchietto M."/>
            <person name="Millas R."/>
            <person name="McGilp L."/>
            <person name="Shao M."/>
            <person name="Duquette J."/>
            <person name="Hirsch C.N."/>
            <person name="Kimball J."/>
        </authorList>
    </citation>
    <scope>NUCLEOTIDE SEQUENCE</scope>
    <source>
        <tissue evidence="2">Fresh leaf tissue</tissue>
    </source>
</reference>
<comment type="caution">
    <text evidence="2">The sequence shown here is derived from an EMBL/GenBank/DDBJ whole genome shotgun (WGS) entry which is preliminary data.</text>
</comment>
<reference evidence="2" key="2">
    <citation type="submission" date="2021-02" db="EMBL/GenBank/DDBJ databases">
        <authorList>
            <person name="Kimball J.A."/>
            <person name="Haas M.W."/>
            <person name="Macchietto M."/>
            <person name="Kono T."/>
            <person name="Duquette J."/>
            <person name="Shao M."/>
        </authorList>
    </citation>
    <scope>NUCLEOTIDE SEQUENCE</scope>
    <source>
        <tissue evidence="2">Fresh leaf tissue</tissue>
    </source>
</reference>
<name>A0A8J5T9C7_ZIZPA</name>
<feature type="region of interest" description="Disordered" evidence="1">
    <location>
        <begin position="84"/>
        <end position="106"/>
    </location>
</feature>
<protein>
    <submittedName>
        <fullName evidence="2">Uncharacterized protein</fullName>
    </submittedName>
</protein>
<feature type="region of interest" description="Disordered" evidence="1">
    <location>
        <begin position="1"/>
        <end position="65"/>
    </location>
</feature>